<dbReference type="AlphaFoldDB" id="A0A6S7BFP1"/>
<organism evidence="1 2">
    <name type="scientific">Pararobbsia alpina</name>
    <dbReference type="NCBI Taxonomy" id="621374"/>
    <lineage>
        <taxon>Bacteria</taxon>
        <taxon>Pseudomonadati</taxon>
        <taxon>Pseudomonadota</taxon>
        <taxon>Betaproteobacteria</taxon>
        <taxon>Burkholderiales</taxon>
        <taxon>Burkholderiaceae</taxon>
        <taxon>Pararobbsia</taxon>
    </lineage>
</organism>
<dbReference type="EMBL" id="CADIKM010000031">
    <property type="protein sequence ID" value="CAB3798781.1"/>
    <property type="molecule type" value="Genomic_DNA"/>
</dbReference>
<accession>A0A6S7BFP1</accession>
<dbReference type="SUPFAM" id="SSF47807">
    <property type="entry name" value="5' to 3' exonuclease, C-terminal subdomain"/>
    <property type="match status" value="1"/>
</dbReference>
<dbReference type="InterPro" id="IPR036279">
    <property type="entry name" value="5-3_exonuclease_C_sf"/>
</dbReference>
<name>A0A6S7BFP1_9BURK</name>
<dbReference type="RefSeq" id="WP_246257820.1">
    <property type="nucleotide sequence ID" value="NZ_CADIKM010000031.1"/>
</dbReference>
<reference evidence="1 2" key="1">
    <citation type="submission" date="2020-04" db="EMBL/GenBank/DDBJ databases">
        <authorList>
            <person name="De Canck E."/>
        </authorList>
    </citation>
    <scope>NUCLEOTIDE SEQUENCE [LARGE SCALE GENOMIC DNA]</scope>
    <source>
        <strain evidence="1 2">LMG 28138</strain>
    </source>
</reference>
<evidence type="ECO:0000313" key="2">
    <source>
        <dbReference type="Proteomes" id="UP000494115"/>
    </source>
</evidence>
<dbReference type="Proteomes" id="UP000494115">
    <property type="component" value="Unassembled WGS sequence"/>
</dbReference>
<gene>
    <name evidence="1" type="ORF">LMG28138_04522</name>
</gene>
<evidence type="ECO:0000313" key="1">
    <source>
        <dbReference type="EMBL" id="CAB3798781.1"/>
    </source>
</evidence>
<protein>
    <submittedName>
        <fullName evidence="1">Uncharacterized protein</fullName>
    </submittedName>
</protein>
<proteinExistence type="predicted"/>
<sequence>MNEALRAKIAQAAADKPQFGPGTFPPIEPGLALHFDADYAAYYCAGNDDTEPGRARLNAMDRIELTRLHCGAESVVSHLSAAACTKANRFLIATVKPYQGQRTGRKPRNWAYLREVLEHYEGPKFRPKVWVTREADDGMAYCADIARVAISTRDKDMRMLPGLHINWMSFELTEVPRGAYDVIGTDGLQYGLKWFYLQMLQGDTADNIPGLPLLFGKQCGDATALKYLAGTTGRDDAYDRVQTAYAAHYGTAWPDALVEQAALLWLRTDAQASIANAAQPFPDCPHIKRALERLETRVTTEINALSKIAQV</sequence>
<keyword evidence="2" id="KW-1185">Reference proteome</keyword>